<dbReference type="InterPro" id="IPR050300">
    <property type="entry name" value="GDXG_lipolytic_enzyme"/>
</dbReference>
<dbReference type="InterPro" id="IPR049492">
    <property type="entry name" value="BD-FAE-like_dom"/>
</dbReference>
<dbReference type="AlphaFoldDB" id="A0A9W6GSN0"/>
<evidence type="ECO:0000259" key="2">
    <source>
        <dbReference type="Pfam" id="PF20434"/>
    </source>
</evidence>
<evidence type="ECO:0000313" key="3">
    <source>
        <dbReference type="EMBL" id="GLI92194.1"/>
    </source>
</evidence>
<comment type="caution">
    <text evidence="3">The sequence shown here is derived from an EMBL/GenBank/DDBJ whole genome shotgun (WGS) entry which is preliminary data.</text>
</comment>
<keyword evidence="1" id="KW-0378">Hydrolase</keyword>
<protein>
    <recommendedName>
        <fullName evidence="2">BD-FAE-like domain-containing protein</fullName>
    </recommendedName>
</protein>
<evidence type="ECO:0000313" key="4">
    <source>
        <dbReference type="Proteomes" id="UP001144323"/>
    </source>
</evidence>
<dbReference type="PANTHER" id="PTHR48081">
    <property type="entry name" value="AB HYDROLASE SUPERFAMILY PROTEIN C4A8.06C"/>
    <property type="match status" value="1"/>
</dbReference>
<dbReference type="PANTHER" id="PTHR48081:SF9">
    <property type="entry name" value="CARBOXYLESTERASE"/>
    <property type="match status" value="1"/>
</dbReference>
<dbReference type="GO" id="GO:0016787">
    <property type="term" value="F:hydrolase activity"/>
    <property type="evidence" value="ECO:0007669"/>
    <property type="project" value="UniProtKB-KW"/>
</dbReference>
<dbReference type="EMBL" id="BSEC01000001">
    <property type="protein sequence ID" value="GLI92194.1"/>
    <property type="molecule type" value="Genomic_DNA"/>
</dbReference>
<dbReference type="InterPro" id="IPR029058">
    <property type="entry name" value="AB_hydrolase_fold"/>
</dbReference>
<reference evidence="3" key="1">
    <citation type="journal article" date="2023" name="Int. J. Syst. Evol. Microbiol.">
        <title>Methylocystis iwaonis sp. nov., a type II methane-oxidizing bacterium from surface soil of a rice paddy field in Japan, and emended description of the genus Methylocystis (ex Whittenbury et al. 1970) Bowman et al. 1993.</title>
        <authorList>
            <person name="Kaise H."/>
            <person name="Sawadogo J.B."/>
            <person name="Alam M.S."/>
            <person name="Ueno C."/>
            <person name="Dianou D."/>
            <person name="Shinjo R."/>
            <person name="Asakawa S."/>
        </authorList>
    </citation>
    <scope>NUCLEOTIDE SEQUENCE</scope>
    <source>
        <strain evidence="3">LMG27198</strain>
    </source>
</reference>
<keyword evidence="4" id="KW-1185">Reference proteome</keyword>
<sequence>MPYLLPGWRLKGRDTTRMATQALLNTRRLIGAALEHAPGLAVNAAARFQPHRLLPGLAYGPEPRHRLDVYVPRGGATPFPVILFLYGGSWSSGNKEIYRFLGAELAARGFLAVIPDYRVYPAARYPAFVADAAEALRWATEHALRFNADPGRVFVMGHSAGAHIAAMLAFERRWLAAAGVGRLSGVIGLAGPYDFEIDTELLHGVFGGPENRRRSQPLAHVTGNGPPMLLATGEADTTVLPRHTRTLAAAIRSAGGEVETIFYPHIGHREIIGAFSPLFRFLAPVAADVSAFVSTRRARAANTVDADGSGRGWHERL</sequence>
<dbReference type="Proteomes" id="UP001144323">
    <property type="component" value="Unassembled WGS sequence"/>
</dbReference>
<proteinExistence type="predicted"/>
<name>A0A9W6GSN0_9HYPH</name>
<accession>A0A9W6GSN0</accession>
<dbReference type="Gene3D" id="3.40.50.1820">
    <property type="entry name" value="alpha/beta hydrolase"/>
    <property type="match status" value="1"/>
</dbReference>
<organism evidence="3 4">
    <name type="scientific">Methylocystis echinoides</name>
    <dbReference type="NCBI Taxonomy" id="29468"/>
    <lineage>
        <taxon>Bacteria</taxon>
        <taxon>Pseudomonadati</taxon>
        <taxon>Pseudomonadota</taxon>
        <taxon>Alphaproteobacteria</taxon>
        <taxon>Hyphomicrobiales</taxon>
        <taxon>Methylocystaceae</taxon>
        <taxon>Methylocystis</taxon>
    </lineage>
</organism>
<gene>
    <name evidence="3" type="ORF">LMG27198_11860</name>
</gene>
<evidence type="ECO:0000256" key="1">
    <source>
        <dbReference type="ARBA" id="ARBA00022801"/>
    </source>
</evidence>
<dbReference type="Pfam" id="PF20434">
    <property type="entry name" value="BD-FAE"/>
    <property type="match status" value="1"/>
</dbReference>
<feature type="domain" description="BD-FAE-like" evidence="2">
    <location>
        <begin position="67"/>
        <end position="249"/>
    </location>
</feature>
<dbReference type="SUPFAM" id="SSF53474">
    <property type="entry name" value="alpha/beta-Hydrolases"/>
    <property type="match status" value="1"/>
</dbReference>